<protein>
    <submittedName>
        <fullName evidence="1">Uncharacterized protein</fullName>
    </submittedName>
</protein>
<name>A0A9P6D8M7_PLEER</name>
<accession>A0A9P6D8M7</accession>
<dbReference type="EMBL" id="MU154909">
    <property type="protein sequence ID" value="KAF9486818.1"/>
    <property type="molecule type" value="Genomic_DNA"/>
</dbReference>
<comment type="caution">
    <text evidence="1">The sequence shown here is derived from an EMBL/GenBank/DDBJ whole genome shotgun (WGS) entry which is preliminary data.</text>
</comment>
<organism evidence="1 2">
    <name type="scientific">Pleurotus eryngii</name>
    <name type="common">Boletus of the steppes</name>
    <dbReference type="NCBI Taxonomy" id="5323"/>
    <lineage>
        <taxon>Eukaryota</taxon>
        <taxon>Fungi</taxon>
        <taxon>Dikarya</taxon>
        <taxon>Basidiomycota</taxon>
        <taxon>Agaricomycotina</taxon>
        <taxon>Agaricomycetes</taxon>
        <taxon>Agaricomycetidae</taxon>
        <taxon>Agaricales</taxon>
        <taxon>Pleurotineae</taxon>
        <taxon>Pleurotaceae</taxon>
        <taxon>Pleurotus</taxon>
    </lineage>
</organism>
<dbReference type="Proteomes" id="UP000807025">
    <property type="component" value="Unassembled WGS sequence"/>
</dbReference>
<gene>
    <name evidence="1" type="ORF">BDN71DRAFT_820911</name>
</gene>
<dbReference type="AlphaFoldDB" id="A0A9P6D8M7"/>
<evidence type="ECO:0000313" key="2">
    <source>
        <dbReference type="Proteomes" id="UP000807025"/>
    </source>
</evidence>
<evidence type="ECO:0000313" key="1">
    <source>
        <dbReference type="EMBL" id="KAF9486818.1"/>
    </source>
</evidence>
<sequence length="191" mass="21591">MSLRLPPPLPITLHKLQVSHLILLDRLCVSAVTHLRIDDGSYYPSRSARRSSSLLQNLRVLSSGCTLRSIVRLAPMVPNIDCWELNGDGLALDELNSGRQVIKALASTRVRCLRFVRRSYACKQSFLNELFTSIAHLGCIEFAPRSTGHGIRVYRGAINKAISVQWVCKEGQWWQHDWEKDVVIAQTERGK</sequence>
<reference evidence="1" key="1">
    <citation type="submission" date="2020-11" db="EMBL/GenBank/DDBJ databases">
        <authorList>
            <consortium name="DOE Joint Genome Institute"/>
            <person name="Ahrendt S."/>
            <person name="Riley R."/>
            <person name="Andreopoulos W."/>
            <person name="Labutti K."/>
            <person name="Pangilinan J."/>
            <person name="Ruiz-Duenas F.J."/>
            <person name="Barrasa J.M."/>
            <person name="Sanchez-Garcia M."/>
            <person name="Camarero S."/>
            <person name="Miyauchi S."/>
            <person name="Serrano A."/>
            <person name="Linde D."/>
            <person name="Babiker R."/>
            <person name="Drula E."/>
            <person name="Ayuso-Fernandez I."/>
            <person name="Pacheco R."/>
            <person name="Padilla G."/>
            <person name="Ferreira P."/>
            <person name="Barriuso J."/>
            <person name="Kellner H."/>
            <person name="Castanera R."/>
            <person name="Alfaro M."/>
            <person name="Ramirez L."/>
            <person name="Pisabarro A.G."/>
            <person name="Kuo A."/>
            <person name="Tritt A."/>
            <person name="Lipzen A."/>
            <person name="He G."/>
            <person name="Yan M."/>
            <person name="Ng V."/>
            <person name="Cullen D."/>
            <person name="Martin F."/>
            <person name="Rosso M.-N."/>
            <person name="Henrissat B."/>
            <person name="Hibbett D."/>
            <person name="Martinez A.T."/>
            <person name="Grigoriev I.V."/>
        </authorList>
    </citation>
    <scope>NUCLEOTIDE SEQUENCE</scope>
    <source>
        <strain evidence="1">ATCC 90797</strain>
    </source>
</reference>
<keyword evidence="2" id="KW-1185">Reference proteome</keyword>
<proteinExistence type="predicted"/>